<organism evidence="2 3">
    <name type="scientific">Gloeophyllum trabeum (strain ATCC 11539 / FP-39264 / Madison 617)</name>
    <name type="common">Brown rot fungus</name>
    <dbReference type="NCBI Taxonomy" id="670483"/>
    <lineage>
        <taxon>Eukaryota</taxon>
        <taxon>Fungi</taxon>
        <taxon>Dikarya</taxon>
        <taxon>Basidiomycota</taxon>
        <taxon>Agaricomycotina</taxon>
        <taxon>Agaricomycetes</taxon>
        <taxon>Gloeophyllales</taxon>
        <taxon>Gloeophyllaceae</taxon>
        <taxon>Gloeophyllum</taxon>
    </lineage>
</organism>
<proteinExistence type="predicted"/>
<evidence type="ECO:0000313" key="3">
    <source>
        <dbReference type="Proteomes" id="UP000030669"/>
    </source>
</evidence>
<keyword evidence="3" id="KW-1185">Reference proteome</keyword>
<dbReference type="KEGG" id="gtr:GLOTRDRAFT_128185"/>
<dbReference type="Proteomes" id="UP000030669">
    <property type="component" value="Unassembled WGS sequence"/>
</dbReference>
<dbReference type="GeneID" id="19301682"/>
<gene>
    <name evidence="2" type="ORF">GLOTRDRAFT_128185</name>
</gene>
<evidence type="ECO:0000313" key="2">
    <source>
        <dbReference type="EMBL" id="EPQ56238.1"/>
    </source>
</evidence>
<dbReference type="InterPro" id="IPR008974">
    <property type="entry name" value="TRAF-like"/>
</dbReference>
<dbReference type="RefSeq" id="XP_007865003.1">
    <property type="nucleotide sequence ID" value="XM_007866812.1"/>
</dbReference>
<protein>
    <submittedName>
        <fullName evidence="2">Uncharacterized protein</fullName>
    </submittedName>
</protein>
<feature type="compositionally biased region" description="Acidic residues" evidence="1">
    <location>
        <begin position="283"/>
        <end position="293"/>
    </location>
</feature>
<dbReference type="InterPro" id="IPR002083">
    <property type="entry name" value="MATH/TRAF_dom"/>
</dbReference>
<name>S7QA43_GLOTA</name>
<dbReference type="AlphaFoldDB" id="S7QA43"/>
<dbReference type="HOGENOM" id="CLU_551004_0_0_1"/>
<feature type="compositionally biased region" description="Acidic residues" evidence="1">
    <location>
        <begin position="303"/>
        <end position="326"/>
    </location>
</feature>
<evidence type="ECO:0000256" key="1">
    <source>
        <dbReference type="SAM" id="MobiDB-lite"/>
    </source>
</evidence>
<reference evidence="2 3" key="1">
    <citation type="journal article" date="2012" name="Science">
        <title>The Paleozoic origin of enzymatic lignin decomposition reconstructed from 31 fungal genomes.</title>
        <authorList>
            <person name="Floudas D."/>
            <person name="Binder M."/>
            <person name="Riley R."/>
            <person name="Barry K."/>
            <person name="Blanchette R.A."/>
            <person name="Henrissat B."/>
            <person name="Martinez A.T."/>
            <person name="Otillar R."/>
            <person name="Spatafora J.W."/>
            <person name="Yadav J.S."/>
            <person name="Aerts A."/>
            <person name="Benoit I."/>
            <person name="Boyd A."/>
            <person name="Carlson A."/>
            <person name="Copeland A."/>
            <person name="Coutinho P.M."/>
            <person name="de Vries R.P."/>
            <person name="Ferreira P."/>
            <person name="Findley K."/>
            <person name="Foster B."/>
            <person name="Gaskell J."/>
            <person name="Glotzer D."/>
            <person name="Gorecki P."/>
            <person name="Heitman J."/>
            <person name="Hesse C."/>
            <person name="Hori C."/>
            <person name="Igarashi K."/>
            <person name="Jurgens J.A."/>
            <person name="Kallen N."/>
            <person name="Kersten P."/>
            <person name="Kohler A."/>
            <person name="Kuees U."/>
            <person name="Kumar T.K.A."/>
            <person name="Kuo A."/>
            <person name="LaButti K."/>
            <person name="Larrondo L.F."/>
            <person name="Lindquist E."/>
            <person name="Ling A."/>
            <person name="Lombard V."/>
            <person name="Lucas S."/>
            <person name="Lundell T."/>
            <person name="Martin R."/>
            <person name="McLaughlin D.J."/>
            <person name="Morgenstern I."/>
            <person name="Morin E."/>
            <person name="Murat C."/>
            <person name="Nagy L.G."/>
            <person name="Nolan M."/>
            <person name="Ohm R.A."/>
            <person name="Patyshakuliyeva A."/>
            <person name="Rokas A."/>
            <person name="Ruiz-Duenas F.J."/>
            <person name="Sabat G."/>
            <person name="Salamov A."/>
            <person name="Samejima M."/>
            <person name="Schmutz J."/>
            <person name="Slot J.C."/>
            <person name="St John F."/>
            <person name="Stenlid J."/>
            <person name="Sun H."/>
            <person name="Sun S."/>
            <person name="Syed K."/>
            <person name="Tsang A."/>
            <person name="Wiebenga A."/>
            <person name="Young D."/>
            <person name="Pisabarro A."/>
            <person name="Eastwood D.C."/>
            <person name="Martin F."/>
            <person name="Cullen D."/>
            <person name="Grigoriev I.V."/>
            <person name="Hibbett D.S."/>
        </authorList>
    </citation>
    <scope>NUCLEOTIDE SEQUENCE [LARGE SCALE GENOMIC DNA]</scope>
    <source>
        <strain evidence="2 3">ATCC 11539</strain>
    </source>
</reference>
<dbReference type="OrthoDB" id="6359816at2759"/>
<dbReference type="EMBL" id="KB469300">
    <property type="protein sequence ID" value="EPQ56238.1"/>
    <property type="molecule type" value="Genomic_DNA"/>
</dbReference>
<dbReference type="CDD" id="cd00121">
    <property type="entry name" value="MATH"/>
    <property type="match status" value="1"/>
</dbReference>
<accession>S7QA43</accession>
<feature type="region of interest" description="Disordered" evidence="1">
    <location>
        <begin position="283"/>
        <end position="336"/>
    </location>
</feature>
<dbReference type="SUPFAM" id="SSF49599">
    <property type="entry name" value="TRAF domain-like"/>
    <property type="match status" value="1"/>
</dbReference>
<sequence>MSMPVRAVEVVGATRSAVRWELNECLSYHGASLFHDIWKHCKEYDTQGLSRQTQWSACTLIVAGGTWEIMLYIADRDTRWIAIYLKLHSQQPRAPFSKKSLCAHLYAELKHGDRLLARFNMKEQLFAFGLRGAQEKAWGTQRFCSMDTILNDDAIKKDDRLTVNYEISEYPDDYVPKTGVLKMRPLGLKTSWDMMAVMFDDAATADVCFVIRHFAASDDQPARIYCHMFRAGFSEGRIWQSAEQNPVQFDEHEWEEGSDSDYEDIDIDEYGQVDEYGHVDDYEEEAEGDDEGQKEEGCKVEDQGEVLEGEDVPLEEEMQEEKEGEVEGQGQDVGQREGAKVATGFAHTRNRVYVTDAWTYSTICTLAFAPLRSKYRVARNAALAESPDALFMTRNQYNEENALVISPDSKRGQFPCVSAKSMHKLCDKLGIGNLKAAAAQFIHDSLTPESIFDEFHSSFSSLFPEILEDQDKYIKEHWPELCKTKQFDAFMAELFSRWPGELGSRWREHFYSAVIKPKCDGS</sequence>
<dbReference type="eggNOG" id="ENOG502RC51">
    <property type="taxonomic scope" value="Eukaryota"/>
</dbReference>
<dbReference type="Gene3D" id="2.60.210.10">
    <property type="entry name" value="Apoptosis, Tumor Necrosis Factor Receptor Associated Protein 2, Chain A"/>
    <property type="match status" value="1"/>
</dbReference>